<keyword evidence="3" id="KW-0687">Ribonucleoprotein</keyword>
<dbReference type="Gene3D" id="2.30.30.30">
    <property type="match status" value="1"/>
</dbReference>
<proteinExistence type="inferred from homology"/>
<dbReference type="GO" id="GO:0003735">
    <property type="term" value="F:structural constituent of ribosome"/>
    <property type="evidence" value="ECO:0007669"/>
    <property type="project" value="InterPro"/>
</dbReference>
<evidence type="ECO:0000256" key="4">
    <source>
        <dbReference type="SAM" id="MobiDB-lite"/>
    </source>
</evidence>
<dbReference type="PANTHER" id="PTHR11143">
    <property type="entry name" value="60S RIBOSOMAL PROTEIN L26 FAMILY MEMBER"/>
    <property type="match status" value="1"/>
</dbReference>
<sequence length="138" mass="15660">MKTHTSVSSQRRKSRKAHFTAPSSIRRKMMSCHLSKELRTKYDCRSVAVRKGDTVLIKRGSTDAGVRGKSGKVITVYRRRWCIHVEKVVREKKNGQQVPIPIDPSNCEVTNLKIDKSRKALLARKNRSNKGASADQQD</sequence>
<dbReference type="SUPFAM" id="SSF50104">
    <property type="entry name" value="Translation proteins SH3-like domain"/>
    <property type="match status" value="1"/>
</dbReference>
<dbReference type="InterPro" id="IPR008991">
    <property type="entry name" value="Translation_prot_SH3-like_sf"/>
</dbReference>
<dbReference type="InterPro" id="IPR041988">
    <property type="entry name" value="Ribosomal_uL24_KOW"/>
</dbReference>
<feature type="region of interest" description="Disordered" evidence="4">
    <location>
        <begin position="1"/>
        <end position="24"/>
    </location>
</feature>
<dbReference type="Pfam" id="PF16906">
    <property type="entry name" value="Ribosomal_L26"/>
    <property type="match status" value="1"/>
</dbReference>
<evidence type="ECO:0000256" key="1">
    <source>
        <dbReference type="ARBA" id="ARBA00010618"/>
    </source>
</evidence>
<evidence type="ECO:0000256" key="2">
    <source>
        <dbReference type="ARBA" id="ARBA00022980"/>
    </source>
</evidence>
<dbReference type="GO" id="GO:0006412">
    <property type="term" value="P:translation"/>
    <property type="evidence" value="ECO:0007669"/>
    <property type="project" value="InterPro"/>
</dbReference>
<protein>
    <recommendedName>
        <fullName evidence="6">Ribosomal protein L26</fullName>
    </recommendedName>
</protein>
<comment type="similarity">
    <text evidence="1">Belongs to the universal ribosomal protein uL24 family.</text>
</comment>
<evidence type="ECO:0000313" key="5">
    <source>
        <dbReference type="EMBL" id="CAE0231693.1"/>
    </source>
</evidence>
<accession>A0A7S3CLH9</accession>
<organism evidence="5">
    <name type="scientific">Strombidium rassoulzadegani</name>
    <dbReference type="NCBI Taxonomy" id="1082188"/>
    <lineage>
        <taxon>Eukaryota</taxon>
        <taxon>Sar</taxon>
        <taxon>Alveolata</taxon>
        <taxon>Ciliophora</taxon>
        <taxon>Intramacronucleata</taxon>
        <taxon>Spirotrichea</taxon>
        <taxon>Oligotrichia</taxon>
        <taxon>Strombidiidae</taxon>
        <taxon>Strombidium</taxon>
    </lineage>
</organism>
<name>A0A7S3CLH9_9SPIT</name>
<dbReference type="InterPro" id="IPR014722">
    <property type="entry name" value="Rib_uL2_dom2"/>
</dbReference>
<dbReference type="NCBIfam" id="TIGR01080">
    <property type="entry name" value="rplX_A_E"/>
    <property type="match status" value="1"/>
</dbReference>
<gene>
    <name evidence="5" type="ORF">SRAS04492_LOCUS3491</name>
</gene>
<dbReference type="AlphaFoldDB" id="A0A7S3CLH9"/>
<dbReference type="GO" id="GO:0003723">
    <property type="term" value="F:RNA binding"/>
    <property type="evidence" value="ECO:0007669"/>
    <property type="project" value="InterPro"/>
</dbReference>
<dbReference type="CDD" id="cd06089">
    <property type="entry name" value="KOW_RPL26"/>
    <property type="match status" value="1"/>
</dbReference>
<keyword evidence="2" id="KW-0689">Ribosomal protein</keyword>
<dbReference type="GO" id="GO:0015934">
    <property type="term" value="C:large ribosomal subunit"/>
    <property type="evidence" value="ECO:0007669"/>
    <property type="project" value="InterPro"/>
</dbReference>
<evidence type="ECO:0000256" key="3">
    <source>
        <dbReference type="ARBA" id="ARBA00023274"/>
    </source>
</evidence>
<evidence type="ECO:0008006" key="6">
    <source>
        <dbReference type="Google" id="ProtNLM"/>
    </source>
</evidence>
<dbReference type="FunFam" id="2.30.30.30:FF:000009">
    <property type="entry name" value="60S ribosomal protein L26"/>
    <property type="match status" value="1"/>
</dbReference>
<reference evidence="5" key="1">
    <citation type="submission" date="2021-01" db="EMBL/GenBank/DDBJ databases">
        <authorList>
            <person name="Corre E."/>
            <person name="Pelletier E."/>
            <person name="Niang G."/>
            <person name="Scheremetjew M."/>
            <person name="Finn R."/>
            <person name="Kale V."/>
            <person name="Holt S."/>
            <person name="Cochrane G."/>
            <person name="Meng A."/>
            <person name="Brown T."/>
            <person name="Cohen L."/>
        </authorList>
    </citation>
    <scope>NUCLEOTIDE SEQUENCE</scope>
    <source>
        <strain evidence="5">Ras09</strain>
    </source>
</reference>
<dbReference type="EMBL" id="HBIA01006824">
    <property type="protein sequence ID" value="CAE0231693.1"/>
    <property type="molecule type" value="Transcribed_RNA"/>
</dbReference>
<dbReference type="InterPro" id="IPR005756">
    <property type="entry name" value="Ribosomal_uL24_euk/arc"/>
</dbReference>